<sequence>MSLLAQIIAYIVSPLATLLAVWVAYLSLLRGSQPQLLIYYQPNPDVPSIIDLVVENIGGGTAIEVKFSEPLPINCFGIEKPNGEGDAVSKQGFPAVSPGQKYVFTGGQYSGLQSKLGSGLVVTASFKFRNPIGFALKHDEVFTLSIEHMKGMPTRTSANQAIVDALKGPNTTTLQEIRNELRGINKQIQGAAKQRESRDGGIGA</sequence>
<keyword evidence="1" id="KW-1133">Transmembrane helix</keyword>
<accession>A0A1I4GD04</accession>
<name>A0A1I4GD04_9GAMM</name>
<proteinExistence type="predicted"/>
<evidence type="ECO:0000256" key="1">
    <source>
        <dbReference type="SAM" id="Phobius"/>
    </source>
</evidence>
<organism evidence="2 3">
    <name type="scientific">Rhodanobacter glycinis</name>
    <dbReference type="NCBI Taxonomy" id="582702"/>
    <lineage>
        <taxon>Bacteria</taxon>
        <taxon>Pseudomonadati</taxon>
        <taxon>Pseudomonadota</taxon>
        <taxon>Gammaproteobacteria</taxon>
        <taxon>Lysobacterales</taxon>
        <taxon>Rhodanobacteraceae</taxon>
        <taxon>Rhodanobacter</taxon>
    </lineage>
</organism>
<dbReference type="AlphaFoldDB" id="A0A1I4GD04"/>
<keyword evidence="1" id="KW-0472">Membrane</keyword>
<keyword evidence="1" id="KW-0812">Transmembrane</keyword>
<feature type="transmembrane region" description="Helical" evidence="1">
    <location>
        <begin position="7"/>
        <end position="28"/>
    </location>
</feature>
<evidence type="ECO:0000313" key="2">
    <source>
        <dbReference type="EMBL" id="SFL27915.1"/>
    </source>
</evidence>
<protein>
    <submittedName>
        <fullName evidence="2">Uncharacterized protein</fullName>
    </submittedName>
</protein>
<keyword evidence="3" id="KW-1185">Reference proteome</keyword>
<reference evidence="3" key="1">
    <citation type="submission" date="2016-10" db="EMBL/GenBank/DDBJ databases">
        <authorList>
            <person name="Varghese N."/>
            <person name="Submissions S."/>
        </authorList>
    </citation>
    <scope>NUCLEOTIDE SEQUENCE [LARGE SCALE GENOMIC DNA]</scope>
    <source>
        <strain evidence="3">MO64</strain>
    </source>
</reference>
<dbReference type="RefSeq" id="WP_092705268.1">
    <property type="nucleotide sequence ID" value="NZ_FOSR01000024.1"/>
</dbReference>
<dbReference type="EMBL" id="FOSR01000024">
    <property type="protein sequence ID" value="SFL27915.1"/>
    <property type="molecule type" value="Genomic_DNA"/>
</dbReference>
<gene>
    <name evidence="2" type="ORF">SAMN05192579_1242</name>
</gene>
<evidence type="ECO:0000313" key="3">
    <source>
        <dbReference type="Proteomes" id="UP000198725"/>
    </source>
</evidence>
<dbReference type="Proteomes" id="UP000198725">
    <property type="component" value="Unassembled WGS sequence"/>
</dbReference>